<comment type="subcellular location">
    <subcellularLocation>
        <location evidence="1">Cell outer membrane</location>
    </subcellularLocation>
</comment>
<dbReference type="Gene3D" id="2.170.130.10">
    <property type="entry name" value="TonB-dependent receptor, plug domain"/>
    <property type="match status" value="1"/>
</dbReference>
<keyword evidence="3" id="KW-0998">Cell outer membrane</keyword>
<name>A0A7V5H300_CALAY</name>
<dbReference type="AlphaFoldDB" id="A0A7V5H300"/>
<evidence type="ECO:0000256" key="1">
    <source>
        <dbReference type="ARBA" id="ARBA00004442"/>
    </source>
</evidence>
<dbReference type="Proteomes" id="UP000886111">
    <property type="component" value="Unassembled WGS sequence"/>
</dbReference>
<dbReference type="InterPro" id="IPR036942">
    <property type="entry name" value="Beta-barrel_TonB_sf"/>
</dbReference>
<reference evidence="5" key="1">
    <citation type="journal article" date="2020" name="mSystems">
        <title>Genome- and Community-Level Interaction Insights into Carbon Utilization and Element Cycling Functions of Hydrothermarchaeota in Hydrothermal Sediment.</title>
        <authorList>
            <person name="Zhou Z."/>
            <person name="Liu Y."/>
            <person name="Xu W."/>
            <person name="Pan J."/>
            <person name="Luo Z.H."/>
            <person name="Li M."/>
        </authorList>
    </citation>
    <scope>NUCLEOTIDE SEQUENCE [LARGE SCALE GENOMIC DNA]</scope>
    <source>
        <strain evidence="5">HyVt-76</strain>
    </source>
</reference>
<evidence type="ECO:0000313" key="5">
    <source>
        <dbReference type="EMBL" id="HHE54707.1"/>
    </source>
</evidence>
<dbReference type="InterPro" id="IPR008969">
    <property type="entry name" value="CarboxyPept-like_regulatory"/>
</dbReference>
<dbReference type="Pfam" id="PF13715">
    <property type="entry name" value="CarbopepD_reg_2"/>
    <property type="match status" value="1"/>
</dbReference>
<dbReference type="GO" id="GO:0009279">
    <property type="term" value="C:cell outer membrane"/>
    <property type="evidence" value="ECO:0007669"/>
    <property type="project" value="UniProtKB-SubCell"/>
</dbReference>
<accession>A0A7V5H300</accession>
<dbReference type="InterPro" id="IPR012910">
    <property type="entry name" value="Plug_dom"/>
</dbReference>
<comment type="caution">
    <text evidence="5">The sequence shown here is derived from an EMBL/GenBank/DDBJ whole genome shotgun (WGS) entry which is preliminary data.</text>
</comment>
<dbReference type="EMBL" id="DRTD01000210">
    <property type="protein sequence ID" value="HHE54707.1"/>
    <property type="molecule type" value="Genomic_DNA"/>
</dbReference>
<dbReference type="SUPFAM" id="SSF56935">
    <property type="entry name" value="Porins"/>
    <property type="match status" value="1"/>
</dbReference>
<gene>
    <name evidence="5" type="ORF">ENL21_02915</name>
</gene>
<feature type="domain" description="TonB-dependent receptor plug" evidence="4">
    <location>
        <begin position="124"/>
        <end position="213"/>
    </location>
</feature>
<dbReference type="SUPFAM" id="SSF49464">
    <property type="entry name" value="Carboxypeptidase regulatory domain-like"/>
    <property type="match status" value="1"/>
</dbReference>
<evidence type="ECO:0000256" key="3">
    <source>
        <dbReference type="ARBA" id="ARBA00023237"/>
    </source>
</evidence>
<dbReference type="InterPro" id="IPR037066">
    <property type="entry name" value="Plug_dom_sf"/>
</dbReference>
<evidence type="ECO:0000256" key="2">
    <source>
        <dbReference type="ARBA" id="ARBA00023136"/>
    </source>
</evidence>
<evidence type="ECO:0000259" key="4">
    <source>
        <dbReference type="Pfam" id="PF07715"/>
    </source>
</evidence>
<dbReference type="Gene3D" id="2.60.40.1120">
    <property type="entry name" value="Carboxypeptidase-like, regulatory domain"/>
    <property type="match status" value="1"/>
</dbReference>
<proteinExistence type="predicted"/>
<protein>
    <submittedName>
        <fullName evidence="5">TonB-dependent receptor</fullName>
    </submittedName>
</protein>
<dbReference type="Gene3D" id="2.40.170.20">
    <property type="entry name" value="TonB-dependent receptor, beta-barrel domain"/>
    <property type="match status" value="1"/>
</dbReference>
<sequence length="1059" mass="120811">MKYLRVISIILIFFIINNLSAGTTGKITGQVKDARTGEPLPGVNVVIEGTVLGASTDLDGYYVITNVPPGEYTLSFTMVGYAPHKVTKVKVNIDQTTIINAKLREQALEGEEIVVVATRPVVEKDVAASRANISGQEIKALPVVNVSSVVGLQAGIEGLSIRGGGLSEVAFVLDGITLRDERDNTPFTGISLTSVEEMQVQAGGFSAEYGNIRSGVVNVVTKEGKKDRYSVAFLGRYRAPAPKHFGHSPNAPESYWIRPYVDDAVCWTGTKNGNWDYYTQRQYPEFKGWNQISFESLQNDDPNDDLTPEAAQQVFLFQHRRQLDIQIPDYVGDMSFGGPVPYVSKDLGNLRFFSSFRKTQNAYVIPLQDDAYRTWTFQTKVTSDVGSGKKLMISGLFGRETGVDRFRNGSPGMFTASWQIGQALSMGPKYIDARMFATDYWGPARTDYKNIGIKWTHALDEKTFYEASFSIFRSEYHKGVGRYRDRTKKYKFGNNYYVDEGPFGFEPLSVAGINGLRMGAGFSNARDSSKVTTYSFNVDYTKQVNRFNNVKFGGEFVLTHSQVNYGRYDQFLPSSNTQTKWDRKPVRGALYIQDKLEFQGMIATIGVRMDYFHAGGKWYDLDSDPYNPAINLLVDEDNAAIDSLLPSKPTKHLFTFSPRLAIAFPVTENSKLYFNYGHFRQLPQPEDLFILRENSFLNQITRVGNPNSELQKTVAYELGYEHNIMNQFLVRAAGYYKDITLQPTLILYENLDGSVSYYRQEPNNYEDIRGFEITINKNRGRWVRGFVNYTYMVSTYGYFGYGRYYENPAQQRQYQLETSFYYQSKPKPRPYARANLDFFTPSDFGPKIAGFQPLSDIFINLLGNWKAGRYETWAGGGSIPGLFANLQWVDYLNFDLRISKNFKIKKFGNLEFFVDINNLFNYKYMTDYGFVDGQDKRDYMKSLHLPASTEGVEQFGYYNIPGNDRPGVYRRPGIKFVPIEVYESMDFLPQDGNPNYLYYTKDGGKYYKYDADQGAYVQDKKYTDWVLKNKAYIDMPNQQFLTFLNPRDVFFGIRFSFEL</sequence>
<dbReference type="Pfam" id="PF07715">
    <property type="entry name" value="Plug"/>
    <property type="match status" value="1"/>
</dbReference>
<keyword evidence="2" id="KW-0472">Membrane</keyword>
<keyword evidence="5" id="KW-0675">Receptor</keyword>
<organism evidence="5">
    <name type="scientific">Caldithrix abyssi</name>
    <dbReference type="NCBI Taxonomy" id="187145"/>
    <lineage>
        <taxon>Bacteria</taxon>
        <taxon>Pseudomonadati</taxon>
        <taxon>Calditrichota</taxon>
        <taxon>Calditrichia</taxon>
        <taxon>Calditrichales</taxon>
        <taxon>Calditrichaceae</taxon>
        <taxon>Caldithrix</taxon>
    </lineage>
</organism>